<dbReference type="RefSeq" id="WP_184342871.1">
    <property type="nucleotide sequence ID" value="NZ_JACHIG010000011.1"/>
</dbReference>
<dbReference type="InterPro" id="IPR002213">
    <property type="entry name" value="UDP_glucos_trans"/>
</dbReference>
<reference evidence="3 4" key="1">
    <citation type="submission" date="2020-08" db="EMBL/GenBank/DDBJ databases">
        <title>Genomic Encyclopedia of Type Strains, Phase IV (KMG-IV): sequencing the most valuable type-strain genomes for metagenomic binning, comparative biology and taxonomic classification.</title>
        <authorList>
            <person name="Goeker M."/>
        </authorList>
    </citation>
    <scope>NUCLEOTIDE SEQUENCE [LARGE SCALE GENOMIC DNA]</scope>
    <source>
        <strain evidence="3 4">DSM 12252</strain>
    </source>
</reference>
<gene>
    <name evidence="3" type="ORF">HNQ65_004370</name>
</gene>
<evidence type="ECO:0000259" key="1">
    <source>
        <dbReference type="Pfam" id="PF03033"/>
    </source>
</evidence>
<dbReference type="GO" id="GO:0016758">
    <property type="term" value="F:hexosyltransferase activity"/>
    <property type="evidence" value="ECO:0007669"/>
    <property type="project" value="InterPro"/>
</dbReference>
<dbReference type="EMBL" id="JACHIG010000011">
    <property type="protein sequence ID" value="MBB5034762.1"/>
    <property type="molecule type" value="Genomic_DNA"/>
</dbReference>
<organism evidence="3 4">
    <name type="scientific">Prosthecobacter vanneervenii</name>
    <dbReference type="NCBI Taxonomy" id="48466"/>
    <lineage>
        <taxon>Bacteria</taxon>
        <taxon>Pseudomonadati</taxon>
        <taxon>Verrucomicrobiota</taxon>
        <taxon>Verrucomicrobiia</taxon>
        <taxon>Verrucomicrobiales</taxon>
        <taxon>Verrucomicrobiaceae</taxon>
        <taxon>Prosthecobacter</taxon>
    </lineage>
</organism>
<dbReference type="InterPro" id="IPR010610">
    <property type="entry name" value="EryCIII-like_C"/>
</dbReference>
<evidence type="ECO:0000313" key="3">
    <source>
        <dbReference type="EMBL" id="MBB5034762.1"/>
    </source>
</evidence>
<dbReference type="Pfam" id="PF06722">
    <property type="entry name" value="EryCIII-like_C"/>
    <property type="match status" value="1"/>
</dbReference>
<dbReference type="CDD" id="cd03784">
    <property type="entry name" value="GT1_Gtf-like"/>
    <property type="match status" value="1"/>
</dbReference>
<name>A0A7W7YEL6_9BACT</name>
<keyword evidence="3" id="KW-0328">Glycosyltransferase</keyword>
<dbReference type="InterPro" id="IPR004276">
    <property type="entry name" value="GlycoTrans_28_N"/>
</dbReference>
<dbReference type="PANTHER" id="PTHR48050">
    <property type="entry name" value="STEROL 3-BETA-GLUCOSYLTRANSFERASE"/>
    <property type="match status" value="1"/>
</dbReference>
<feature type="domain" description="Glycosyltransferase family 28 N-terminal" evidence="1">
    <location>
        <begin position="4"/>
        <end position="127"/>
    </location>
</feature>
<evidence type="ECO:0000313" key="4">
    <source>
        <dbReference type="Proteomes" id="UP000590740"/>
    </source>
</evidence>
<keyword evidence="3" id="KW-0808">Transferase</keyword>
<dbReference type="InterPro" id="IPR050426">
    <property type="entry name" value="Glycosyltransferase_28"/>
</dbReference>
<dbReference type="SUPFAM" id="SSF53756">
    <property type="entry name" value="UDP-Glycosyltransferase/glycogen phosphorylase"/>
    <property type="match status" value="1"/>
</dbReference>
<dbReference type="GO" id="GO:0005975">
    <property type="term" value="P:carbohydrate metabolic process"/>
    <property type="evidence" value="ECO:0007669"/>
    <property type="project" value="InterPro"/>
</dbReference>
<dbReference type="Pfam" id="PF03033">
    <property type="entry name" value="Glyco_transf_28"/>
    <property type="match status" value="1"/>
</dbReference>
<dbReference type="AlphaFoldDB" id="A0A7W7YEL6"/>
<evidence type="ECO:0000259" key="2">
    <source>
        <dbReference type="Pfam" id="PF06722"/>
    </source>
</evidence>
<accession>A0A7W7YEL6</accession>
<dbReference type="EC" id="2.4.1.-" evidence="3"/>
<keyword evidence="4" id="KW-1185">Reference proteome</keyword>
<dbReference type="GO" id="GO:0008194">
    <property type="term" value="F:UDP-glycosyltransferase activity"/>
    <property type="evidence" value="ECO:0007669"/>
    <property type="project" value="InterPro"/>
</dbReference>
<dbReference type="Proteomes" id="UP000590740">
    <property type="component" value="Unassembled WGS sequence"/>
</dbReference>
<comment type="caution">
    <text evidence="3">The sequence shown here is derived from an EMBL/GenBank/DDBJ whole genome shotgun (WGS) entry which is preliminary data.</text>
</comment>
<proteinExistence type="predicted"/>
<dbReference type="GO" id="GO:0033072">
    <property type="term" value="P:vancomycin biosynthetic process"/>
    <property type="evidence" value="ECO:0007669"/>
    <property type="project" value="UniProtKB-ARBA"/>
</dbReference>
<protein>
    <submittedName>
        <fullName evidence="3">Rhamnosyltransferase subunit B</fullName>
        <ecNumber evidence="3">2.4.1.-</ecNumber>
    </submittedName>
</protein>
<dbReference type="PANTHER" id="PTHR48050:SF13">
    <property type="entry name" value="STEROL 3-BETA-GLUCOSYLTRANSFERASE UGT80A2"/>
    <property type="match status" value="1"/>
</dbReference>
<sequence>MSQIVLLPHGTAGDVLPYIFLGRKLVERGHRVTMIWIESFRAAAERAGLQYVAMDDGGFEEMLKNPAAWHPHEGLKLGFACAGRCLEPRLKAFFEDMACNGAPDLLLAPRSNFAARLLREKLGVSFVSVVIYPMGFVSAYEVPAGILAAGLLRLLPVFVRKMIFAMVAPYDSFVMPYVRESCLAHGVMPPRKLNREWGYPPEGVLALFPSWYGQPQPDWPKNCLQWDFPREDLSTEKALPAELCAFLDAGEKPVVFTLGTGNHHALHFFTTAVKLCERLGCRAVFLSRDQSQIPDDLPSTIHAVQYAAFSALLPHARVFVHHGGIGTLALGCMAGLPQFIVPMACDQPDNAERLEKMGVGVKLDVSRFNFDRALPLLKRCLEDERMRHKAEACAKLAEENRMPESVLVDWLEERMKKTAAGQS</sequence>
<dbReference type="Gene3D" id="3.40.50.2000">
    <property type="entry name" value="Glycogen Phosphorylase B"/>
    <property type="match status" value="2"/>
</dbReference>
<feature type="domain" description="Erythromycin biosynthesis protein CIII-like C-terminal" evidence="2">
    <location>
        <begin position="294"/>
        <end position="400"/>
    </location>
</feature>